<feature type="region of interest" description="Disordered" evidence="1">
    <location>
        <begin position="23"/>
        <end position="43"/>
    </location>
</feature>
<name>A0ABQ5WM67_9PROT</name>
<dbReference type="PROSITE" id="PS51257">
    <property type="entry name" value="PROKAR_LIPOPROTEIN"/>
    <property type="match status" value="1"/>
</dbReference>
<reference evidence="4" key="1">
    <citation type="journal article" date="2019" name="Int. J. Syst. Evol. Microbiol.">
        <title>The Global Catalogue of Microorganisms (GCM) 10K type strain sequencing project: providing services to taxonomists for standard genome sequencing and annotation.</title>
        <authorList>
            <consortium name="The Broad Institute Genomics Platform"/>
            <consortium name="The Broad Institute Genome Sequencing Center for Infectious Disease"/>
            <person name="Wu L."/>
            <person name="Ma J."/>
        </authorList>
    </citation>
    <scope>NUCLEOTIDE SEQUENCE [LARGE SCALE GENOMIC DNA]</scope>
    <source>
        <strain evidence="4">NBRC 3266</strain>
    </source>
</reference>
<proteinExistence type="predicted"/>
<evidence type="ECO:0000256" key="1">
    <source>
        <dbReference type="SAM" id="MobiDB-lite"/>
    </source>
</evidence>
<comment type="caution">
    <text evidence="3">The sequence shown here is derived from an EMBL/GenBank/DDBJ whole genome shotgun (WGS) entry which is preliminary data.</text>
</comment>
<dbReference type="GeneID" id="80402773"/>
<evidence type="ECO:0000313" key="3">
    <source>
        <dbReference type="EMBL" id="GLQ64601.1"/>
    </source>
</evidence>
<protein>
    <recommendedName>
        <fullName evidence="5">Lipoprotein</fullName>
    </recommendedName>
</protein>
<sequence length="43" mass="4428">MKTLLLVSMAVMALSLTACGKKGAPHAPGPAQDITYPGTYPPE</sequence>
<gene>
    <name evidence="3" type="ORF">GCM10007870_01850</name>
</gene>
<dbReference type="EMBL" id="BSNV01000002">
    <property type="protein sequence ID" value="GLQ64601.1"/>
    <property type="molecule type" value="Genomic_DNA"/>
</dbReference>
<organism evidence="3 4">
    <name type="scientific">Gluconobacter kondonii</name>
    <dbReference type="NCBI Taxonomy" id="941463"/>
    <lineage>
        <taxon>Bacteria</taxon>
        <taxon>Pseudomonadati</taxon>
        <taxon>Pseudomonadota</taxon>
        <taxon>Alphaproteobacteria</taxon>
        <taxon>Acetobacterales</taxon>
        <taxon>Acetobacteraceae</taxon>
        <taxon>Gluconobacter</taxon>
    </lineage>
</organism>
<keyword evidence="4" id="KW-1185">Reference proteome</keyword>
<feature type="signal peptide" evidence="2">
    <location>
        <begin position="1"/>
        <end position="20"/>
    </location>
</feature>
<feature type="chain" id="PRO_5046182571" description="Lipoprotein" evidence="2">
    <location>
        <begin position="21"/>
        <end position="43"/>
    </location>
</feature>
<dbReference type="RefSeq" id="WP_255308560.1">
    <property type="nucleotide sequence ID" value="NZ_BEWP01000001.1"/>
</dbReference>
<dbReference type="Proteomes" id="UP001156629">
    <property type="component" value="Unassembled WGS sequence"/>
</dbReference>
<evidence type="ECO:0000313" key="4">
    <source>
        <dbReference type="Proteomes" id="UP001156629"/>
    </source>
</evidence>
<evidence type="ECO:0000256" key="2">
    <source>
        <dbReference type="SAM" id="SignalP"/>
    </source>
</evidence>
<keyword evidence="2" id="KW-0732">Signal</keyword>
<accession>A0ABQ5WM67</accession>
<evidence type="ECO:0008006" key="5">
    <source>
        <dbReference type="Google" id="ProtNLM"/>
    </source>
</evidence>